<accession>A0A8J8JVD5</accession>
<dbReference type="GO" id="GO:0009294">
    <property type="term" value="P:DNA-mediated transformation"/>
    <property type="evidence" value="ECO:0007669"/>
    <property type="project" value="InterPro"/>
</dbReference>
<dbReference type="SUPFAM" id="SSF47781">
    <property type="entry name" value="RuvA domain 2-like"/>
    <property type="match status" value="1"/>
</dbReference>
<dbReference type="PANTHER" id="PTHR43022:SF1">
    <property type="entry name" value="PROTEIN SMF"/>
    <property type="match status" value="1"/>
</dbReference>
<feature type="domain" description="DisA/LigA helix-hairpin-helix motif" evidence="5">
    <location>
        <begin position="14"/>
        <end position="61"/>
    </location>
</feature>
<name>A0A8J8JVD5_9BACT</name>
<dbReference type="SUPFAM" id="SSF102405">
    <property type="entry name" value="MCP/YpsA-like"/>
    <property type="match status" value="1"/>
</dbReference>
<dbReference type="RefSeq" id="WP_171609886.1">
    <property type="nucleotide sequence ID" value="NZ_WHPF01000021.1"/>
</dbReference>
<dbReference type="Gene3D" id="1.10.10.10">
    <property type="entry name" value="Winged helix-like DNA-binding domain superfamily/Winged helix DNA-binding domain"/>
    <property type="match status" value="1"/>
</dbReference>
<dbReference type="InterPro" id="IPR041663">
    <property type="entry name" value="DisA/LigA_HHH"/>
</dbReference>
<feature type="domain" description="DprA winged helix" evidence="6">
    <location>
        <begin position="308"/>
        <end position="361"/>
    </location>
</feature>
<dbReference type="GO" id="GO:0006281">
    <property type="term" value="P:DNA repair"/>
    <property type="evidence" value="ECO:0007669"/>
    <property type="project" value="UniProtKB-KW"/>
</dbReference>
<dbReference type="InterPro" id="IPR057666">
    <property type="entry name" value="DrpA_SLOG"/>
</dbReference>
<evidence type="ECO:0000256" key="2">
    <source>
        <dbReference type="ARBA" id="ARBA00022763"/>
    </source>
</evidence>
<sequence length="366" mass="39984">MPPDLLYQIALTQIPHIGSAQARVLINHFGDAESIFKAKQKTLESIESIGEVRASAVKAFTDFSGAEAEISFIEKYKITPLFITNPNYPQRLTRCFDAPAMLYYRGSADVNSAKIISIIGTRNNTDYGKAITEKFVEELAAQNVLIISGLAYGIDAIAHKAALHNQLPTIGVLAHGLDTIYPAQHKNLAKEILASGGGLLTEFGKETKADKHNFPRRNRIVAGMADATIVVETAIKGGSMITAELAHNYNRDVFAFPGKTTDSKSAGCNFLIAHKRAELLTSANDFIKAMRWEPRKIKPKAQQELFIDLSKEEKLIVQLLSAKETVHIDEIFLLSGLTSSAVAGAMLSLELQNIVSSLPGKLYKLC</sequence>
<dbReference type="Proteomes" id="UP000598971">
    <property type="component" value="Unassembled WGS sequence"/>
</dbReference>
<proteinExistence type="inferred from homology"/>
<dbReference type="Pfam" id="PF12826">
    <property type="entry name" value="HHH_2"/>
    <property type="match status" value="1"/>
</dbReference>
<evidence type="ECO:0000256" key="1">
    <source>
        <dbReference type="ARBA" id="ARBA00006525"/>
    </source>
</evidence>
<dbReference type="Pfam" id="PF17782">
    <property type="entry name" value="WHD_DprA"/>
    <property type="match status" value="1"/>
</dbReference>
<evidence type="ECO:0000259" key="4">
    <source>
        <dbReference type="Pfam" id="PF02481"/>
    </source>
</evidence>
<dbReference type="PANTHER" id="PTHR43022">
    <property type="entry name" value="PROTEIN SMF"/>
    <property type="match status" value="1"/>
</dbReference>
<comment type="caution">
    <text evidence="7">The sequence shown here is derived from an EMBL/GenBank/DDBJ whole genome shotgun (WGS) entry which is preliminary data.</text>
</comment>
<evidence type="ECO:0000259" key="6">
    <source>
        <dbReference type="Pfam" id="PF17782"/>
    </source>
</evidence>
<dbReference type="InterPro" id="IPR010994">
    <property type="entry name" value="RuvA_2-like"/>
</dbReference>
<comment type="similarity">
    <text evidence="1">Belongs to the DprA/Smf family.</text>
</comment>
<dbReference type="EMBL" id="WHPF01000021">
    <property type="protein sequence ID" value="NNV57933.1"/>
    <property type="molecule type" value="Genomic_DNA"/>
</dbReference>
<reference evidence="7" key="1">
    <citation type="submission" date="2019-10" db="EMBL/GenBank/DDBJ databases">
        <title>Draft genome sequence of Panacibacter sp. KCS-6.</title>
        <authorList>
            <person name="Yim K.J."/>
        </authorList>
    </citation>
    <scope>NUCLEOTIDE SEQUENCE</scope>
    <source>
        <strain evidence="7">KCS-6</strain>
    </source>
</reference>
<keyword evidence="3" id="KW-0234">DNA repair</keyword>
<keyword evidence="2" id="KW-0227">DNA damage</keyword>
<dbReference type="Pfam" id="PF02481">
    <property type="entry name" value="DNA_processg_A"/>
    <property type="match status" value="1"/>
</dbReference>
<evidence type="ECO:0000259" key="5">
    <source>
        <dbReference type="Pfam" id="PF12826"/>
    </source>
</evidence>
<evidence type="ECO:0000256" key="3">
    <source>
        <dbReference type="ARBA" id="ARBA00023204"/>
    </source>
</evidence>
<dbReference type="AlphaFoldDB" id="A0A8J8JVD5"/>
<gene>
    <name evidence="7" type="primary">dprA</name>
    <name evidence="7" type="ORF">GD597_20890</name>
</gene>
<dbReference type="NCBIfam" id="TIGR00732">
    <property type="entry name" value="dprA"/>
    <property type="match status" value="1"/>
</dbReference>
<feature type="domain" description="Smf/DprA SLOG" evidence="4">
    <location>
        <begin position="81"/>
        <end position="290"/>
    </location>
</feature>
<dbReference type="InterPro" id="IPR003488">
    <property type="entry name" value="DprA"/>
</dbReference>
<dbReference type="Gene3D" id="3.40.50.450">
    <property type="match status" value="1"/>
</dbReference>
<keyword evidence="8" id="KW-1185">Reference proteome</keyword>
<evidence type="ECO:0000313" key="7">
    <source>
        <dbReference type="EMBL" id="NNV57933.1"/>
    </source>
</evidence>
<evidence type="ECO:0000313" key="8">
    <source>
        <dbReference type="Proteomes" id="UP000598971"/>
    </source>
</evidence>
<protein>
    <submittedName>
        <fullName evidence="7">DNA-protecting protein DprA</fullName>
    </submittedName>
</protein>
<dbReference type="InterPro" id="IPR041614">
    <property type="entry name" value="DprA_WH"/>
</dbReference>
<organism evidence="7 8">
    <name type="scientific">Limnovirga soli</name>
    <dbReference type="NCBI Taxonomy" id="2656915"/>
    <lineage>
        <taxon>Bacteria</taxon>
        <taxon>Pseudomonadati</taxon>
        <taxon>Bacteroidota</taxon>
        <taxon>Chitinophagia</taxon>
        <taxon>Chitinophagales</taxon>
        <taxon>Chitinophagaceae</taxon>
        <taxon>Limnovirga</taxon>
    </lineage>
</organism>
<dbReference type="InterPro" id="IPR036388">
    <property type="entry name" value="WH-like_DNA-bd_sf"/>
</dbReference>